<organism evidence="2 3">
    <name type="scientific">Botryosphaeria dothidea</name>
    <dbReference type="NCBI Taxonomy" id="55169"/>
    <lineage>
        <taxon>Eukaryota</taxon>
        <taxon>Fungi</taxon>
        <taxon>Dikarya</taxon>
        <taxon>Ascomycota</taxon>
        <taxon>Pezizomycotina</taxon>
        <taxon>Dothideomycetes</taxon>
        <taxon>Dothideomycetes incertae sedis</taxon>
        <taxon>Botryosphaeriales</taxon>
        <taxon>Botryosphaeriaceae</taxon>
        <taxon>Botryosphaeria</taxon>
    </lineage>
</organism>
<proteinExistence type="predicted"/>
<gene>
    <name evidence="2" type="ORF">GTA08_BOTSDO02365</name>
</gene>
<protein>
    <recommendedName>
        <fullName evidence="1">DUF1989 domain-containing protein</fullName>
    </recommendedName>
</protein>
<feature type="domain" description="DUF1989" evidence="1">
    <location>
        <begin position="49"/>
        <end position="223"/>
    </location>
</feature>
<dbReference type="Pfam" id="PF09347">
    <property type="entry name" value="DUF1989"/>
    <property type="match status" value="1"/>
</dbReference>
<dbReference type="Proteomes" id="UP000572817">
    <property type="component" value="Unassembled WGS sequence"/>
</dbReference>
<dbReference type="OrthoDB" id="504708at2759"/>
<dbReference type="EMBL" id="WWBZ02000016">
    <property type="protein sequence ID" value="KAF4310035.1"/>
    <property type="molecule type" value="Genomic_DNA"/>
</dbReference>
<dbReference type="PANTHER" id="PTHR31527">
    <property type="entry name" value="RE64534P"/>
    <property type="match status" value="1"/>
</dbReference>
<dbReference type="InterPro" id="IPR018959">
    <property type="entry name" value="DUF1989"/>
</dbReference>
<keyword evidence="3" id="KW-1185">Reference proteome</keyword>
<dbReference type="PANTHER" id="PTHR31527:SF0">
    <property type="entry name" value="RE64534P"/>
    <property type="match status" value="1"/>
</dbReference>
<evidence type="ECO:0000313" key="2">
    <source>
        <dbReference type="EMBL" id="KAF4310035.1"/>
    </source>
</evidence>
<evidence type="ECO:0000313" key="3">
    <source>
        <dbReference type="Proteomes" id="UP000572817"/>
    </source>
</evidence>
<dbReference type="AlphaFoldDB" id="A0A8H4IZ20"/>
<name>A0A8H4IZ20_9PEZI</name>
<sequence length="289" mass="31891">MSADYEQEPPPAYQATSPNSPLHINRALYSAIASASAAPGTRRLAQHITIAPRTAEAWSVPARSVCRVSTPEGPQVGDLNVWNAHSPREHMWTARSRQLHSSHLRKFDQLWSRLPYMRPMATVVANTLEEGPLDGCGGRVHDLLGTRCDPYINKILTGKSYDHHCHSNLTRAILPFGMTEMDVHDNVNLFQHTGLNSDDKYYIRPCPAVANDAIEFFAEIDLIFAISACPAGDESNFGWGAMAATCRPLQVEVFELVDEEELLKDWTAPAVADYDGLHGLKFPAAAQEG</sequence>
<evidence type="ECO:0000259" key="1">
    <source>
        <dbReference type="Pfam" id="PF09347"/>
    </source>
</evidence>
<reference evidence="2" key="1">
    <citation type="submission" date="2020-04" db="EMBL/GenBank/DDBJ databases">
        <title>Genome Assembly and Annotation of Botryosphaeria dothidea sdau 11-99, a Latent Pathogen of Apple Fruit Ring Rot in China.</title>
        <authorList>
            <person name="Yu C."/>
            <person name="Diao Y."/>
            <person name="Lu Q."/>
            <person name="Zhao J."/>
            <person name="Cui S."/>
            <person name="Peng C."/>
            <person name="He B."/>
            <person name="Liu H."/>
        </authorList>
    </citation>
    <scope>NUCLEOTIDE SEQUENCE [LARGE SCALE GENOMIC DNA]</scope>
    <source>
        <strain evidence="2">Sdau11-99</strain>
    </source>
</reference>
<accession>A0A8H4IZ20</accession>
<comment type="caution">
    <text evidence="2">The sequence shown here is derived from an EMBL/GenBank/DDBJ whole genome shotgun (WGS) entry which is preliminary data.</text>
</comment>